<evidence type="ECO:0000256" key="1">
    <source>
        <dbReference type="SAM" id="MobiDB-lite"/>
    </source>
</evidence>
<dbReference type="AlphaFoldDB" id="A0A0E9VIF2"/>
<protein>
    <submittedName>
        <fullName evidence="2">Uncharacterized protein</fullName>
    </submittedName>
</protein>
<dbReference type="EMBL" id="GBXM01030673">
    <property type="protein sequence ID" value="JAH77904.1"/>
    <property type="molecule type" value="Transcribed_RNA"/>
</dbReference>
<name>A0A0E9VIF2_ANGAN</name>
<reference evidence="2" key="1">
    <citation type="submission" date="2014-11" db="EMBL/GenBank/DDBJ databases">
        <authorList>
            <person name="Amaro Gonzalez C."/>
        </authorList>
    </citation>
    <scope>NUCLEOTIDE SEQUENCE</scope>
</reference>
<feature type="region of interest" description="Disordered" evidence="1">
    <location>
        <begin position="1"/>
        <end position="22"/>
    </location>
</feature>
<sequence>MTDSKENADNQQNILQHKKSRS</sequence>
<reference evidence="2" key="2">
    <citation type="journal article" date="2015" name="Fish Shellfish Immunol.">
        <title>Early steps in the European eel (Anguilla anguilla)-Vibrio vulnificus interaction in the gills: Role of the RtxA13 toxin.</title>
        <authorList>
            <person name="Callol A."/>
            <person name="Pajuelo D."/>
            <person name="Ebbesson L."/>
            <person name="Teles M."/>
            <person name="MacKenzie S."/>
            <person name="Amaro C."/>
        </authorList>
    </citation>
    <scope>NUCLEOTIDE SEQUENCE</scope>
</reference>
<proteinExistence type="predicted"/>
<accession>A0A0E9VIF2</accession>
<organism evidence="2">
    <name type="scientific">Anguilla anguilla</name>
    <name type="common">European freshwater eel</name>
    <name type="synonym">Muraena anguilla</name>
    <dbReference type="NCBI Taxonomy" id="7936"/>
    <lineage>
        <taxon>Eukaryota</taxon>
        <taxon>Metazoa</taxon>
        <taxon>Chordata</taxon>
        <taxon>Craniata</taxon>
        <taxon>Vertebrata</taxon>
        <taxon>Euteleostomi</taxon>
        <taxon>Actinopterygii</taxon>
        <taxon>Neopterygii</taxon>
        <taxon>Teleostei</taxon>
        <taxon>Anguilliformes</taxon>
        <taxon>Anguillidae</taxon>
        <taxon>Anguilla</taxon>
    </lineage>
</organism>
<evidence type="ECO:0000313" key="2">
    <source>
        <dbReference type="EMBL" id="JAH77904.1"/>
    </source>
</evidence>